<keyword evidence="7 9" id="KW-0067">ATP-binding</keyword>
<protein>
    <recommendedName>
        <fullName evidence="9">Probable butyrate kinase</fullName>
        <shortName evidence="9">BK</shortName>
        <ecNumber evidence="9">2.7.2.7</ecNumber>
    </recommendedName>
    <alternativeName>
        <fullName evidence="9">Branched-chain carboxylic acid kinase</fullName>
    </alternativeName>
</protein>
<evidence type="ECO:0000256" key="5">
    <source>
        <dbReference type="ARBA" id="ARBA00022741"/>
    </source>
</evidence>
<dbReference type="AlphaFoldDB" id="B8D0J7"/>
<sequence>MNTKILVINPGSTSTKIAVFDKIEELWATTIDHKPDELSRFKKIIDQLEWRQELIQKELKEAGFLINDFGAIAARGGLLDPIPGGTYIVDSLMVDHLYEGKNGEHASNLAGIIAYRLGQEYNVPAYTVDPVAVDEFIDESRFSGMPELKRRCQSHALNLKAIARRVAEDLGKDLNTINLIGVHLGGGISVAAIKGGRIIDVNNANQEGPYSPERVGSLPSLELVNYIYKNKPPYHELKKKLLGQGGLSAYTGTNDGREIEKRIKSGDREAKLAYDGMIYQIAKEIGKMATVFRGKVAAVYLTGGLAYSEYVVQGIKERVSFIAPVMVYPGAEEMKHLAAGVTRVLLGEESPRDYDKTRL</sequence>
<dbReference type="GO" id="GO:0005524">
    <property type="term" value="F:ATP binding"/>
    <property type="evidence" value="ECO:0007669"/>
    <property type="project" value="UniProtKB-KW"/>
</dbReference>
<dbReference type="PANTHER" id="PTHR21060">
    <property type="entry name" value="ACETATE KINASE"/>
    <property type="match status" value="1"/>
</dbReference>
<dbReference type="EC" id="2.7.2.7" evidence="9"/>
<dbReference type="KEGG" id="hor:Hore_21870"/>
<dbReference type="GO" id="GO:0008776">
    <property type="term" value="F:acetate kinase activity"/>
    <property type="evidence" value="ECO:0007669"/>
    <property type="project" value="TreeGrafter"/>
</dbReference>
<evidence type="ECO:0000256" key="2">
    <source>
        <dbReference type="ARBA" id="ARBA00008748"/>
    </source>
</evidence>
<dbReference type="PANTHER" id="PTHR21060:SF3">
    <property type="entry name" value="BUTYRATE KINASE 2-RELATED"/>
    <property type="match status" value="1"/>
</dbReference>
<keyword evidence="4 9" id="KW-0808">Transferase</keyword>
<dbReference type="GO" id="GO:0006083">
    <property type="term" value="P:acetate metabolic process"/>
    <property type="evidence" value="ECO:0007669"/>
    <property type="project" value="TreeGrafter"/>
</dbReference>
<evidence type="ECO:0000256" key="4">
    <source>
        <dbReference type="ARBA" id="ARBA00022679"/>
    </source>
</evidence>
<dbReference type="Gene3D" id="3.30.420.40">
    <property type="match status" value="2"/>
</dbReference>
<dbReference type="NCBIfam" id="TIGR02707">
    <property type="entry name" value="butyr_kinase"/>
    <property type="match status" value="1"/>
</dbReference>
<dbReference type="PROSITE" id="PS01076">
    <property type="entry name" value="ACETATE_KINASE_2"/>
    <property type="match status" value="1"/>
</dbReference>
<evidence type="ECO:0000256" key="6">
    <source>
        <dbReference type="ARBA" id="ARBA00022777"/>
    </source>
</evidence>
<comment type="catalytic activity">
    <reaction evidence="8 9">
        <text>butanoate + ATP = butanoyl phosphate + ADP</text>
        <dbReference type="Rhea" id="RHEA:13585"/>
        <dbReference type="ChEBI" id="CHEBI:17968"/>
        <dbReference type="ChEBI" id="CHEBI:30616"/>
        <dbReference type="ChEBI" id="CHEBI:58079"/>
        <dbReference type="ChEBI" id="CHEBI:456216"/>
        <dbReference type="EC" id="2.7.2.7"/>
    </reaction>
</comment>
<reference evidence="11 12" key="1">
    <citation type="journal article" date="2009" name="PLoS ONE">
        <title>Genome analysis of the anaerobic thermohalophilic bacterium Halothermothrix orenii.</title>
        <authorList>
            <person name="Mavromatis K."/>
            <person name="Ivanova N."/>
            <person name="Anderson I."/>
            <person name="Lykidis A."/>
            <person name="Hooper S.D."/>
            <person name="Sun H."/>
            <person name="Kunin V."/>
            <person name="Lapidus A."/>
            <person name="Hugenholtz P."/>
            <person name="Patel B."/>
            <person name="Kyrpides N.C."/>
        </authorList>
    </citation>
    <scope>NUCLEOTIDE SEQUENCE [LARGE SCALE GENOMIC DNA]</scope>
    <source>
        <strain evidence="12">H 168 / OCM 544 / DSM 9562</strain>
    </source>
</reference>
<dbReference type="HAMAP" id="MF_00542">
    <property type="entry name" value="Butyrate_kinase"/>
    <property type="match status" value="1"/>
</dbReference>
<dbReference type="PRINTS" id="PR00471">
    <property type="entry name" value="ACETATEKNASE"/>
</dbReference>
<dbReference type="SUPFAM" id="SSF53067">
    <property type="entry name" value="Actin-like ATPase domain"/>
    <property type="match status" value="2"/>
</dbReference>
<evidence type="ECO:0000256" key="3">
    <source>
        <dbReference type="ARBA" id="ARBA00022490"/>
    </source>
</evidence>
<keyword evidence="6 9" id="KW-0418">Kinase</keyword>
<dbReference type="GO" id="GO:0047761">
    <property type="term" value="F:butyrate kinase activity"/>
    <property type="evidence" value="ECO:0007669"/>
    <property type="project" value="UniProtKB-UniRule"/>
</dbReference>
<comment type="subcellular location">
    <subcellularLocation>
        <location evidence="1 9">Cytoplasm</location>
    </subcellularLocation>
</comment>
<dbReference type="GO" id="GO:0005737">
    <property type="term" value="C:cytoplasm"/>
    <property type="evidence" value="ECO:0007669"/>
    <property type="project" value="UniProtKB-SubCell"/>
</dbReference>
<dbReference type="NCBIfam" id="NF002834">
    <property type="entry name" value="PRK03011.1-5"/>
    <property type="match status" value="1"/>
</dbReference>
<organism evidence="11 12">
    <name type="scientific">Halothermothrix orenii (strain H 168 / OCM 544 / DSM 9562)</name>
    <dbReference type="NCBI Taxonomy" id="373903"/>
    <lineage>
        <taxon>Bacteria</taxon>
        <taxon>Bacillati</taxon>
        <taxon>Bacillota</taxon>
        <taxon>Clostridia</taxon>
        <taxon>Halanaerobiales</taxon>
        <taxon>Halothermotrichaceae</taxon>
        <taxon>Halothermothrix</taxon>
    </lineage>
</organism>
<keyword evidence="5 9" id="KW-0547">Nucleotide-binding</keyword>
<evidence type="ECO:0000256" key="8">
    <source>
        <dbReference type="ARBA" id="ARBA00048596"/>
    </source>
</evidence>
<proteinExistence type="inferred from homology"/>
<keyword evidence="12" id="KW-1185">Reference proteome</keyword>
<dbReference type="EMBL" id="CP001098">
    <property type="protein sequence ID" value="ACL70933.1"/>
    <property type="molecule type" value="Genomic_DNA"/>
</dbReference>
<dbReference type="InterPro" id="IPR011245">
    <property type="entry name" value="Butyrate_kin"/>
</dbReference>
<evidence type="ECO:0000256" key="7">
    <source>
        <dbReference type="ARBA" id="ARBA00022840"/>
    </source>
</evidence>
<accession>B8D0J7</accession>
<evidence type="ECO:0000256" key="1">
    <source>
        <dbReference type="ARBA" id="ARBA00004496"/>
    </source>
</evidence>
<name>B8D0J7_HALOH</name>
<gene>
    <name evidence="9" type="primary">buk</name>
    <name evidence="11" type="ordered locus">Hore_21870</name>
</gene>
<dbReference type="Proteomes" id="UP000000719">
    <property type="component" value="Chromosome"/>
</dbReference>
<dbReference type="OrthoDB" id="9771859at2"/>
<evidence type="ECO:0000256" key="9">
    <source>
        <dbReference type="HAMAP-Rule" id="MF_00542"/>
    </source>
</evidence>
<evidence type="ECO:0000313" key="12">
    <source>
        <dbReference type="Proteomes" id="UP000000719"/>
    </source>
</evidence>
<keyword evidence="3 9" id="KW-0963">Cytoplasm</keyword>
<dbReference type="PIRSF" id="PIRSF036458">
    <property type="entry name" value="Butyrate_kin"/>
    <property type="match status" value="1"/>
</dbReference>
<dbReference type="InterPro" id="IPR023865">
    <property type="entry name" value="Aliphatic_acid_kinase_CS"/>
</dbReference>
<dbReference type="Pfam" id="PF00871">
    <property type="entry name" value="Acetate_kinase"/>
    <property type="match status" value="1"/>
</dbReference>
<comment type="similarity">
    <text evidence="2 9 10">Belongs to the acetokinase family.</text>
</comment>
<dbReference type="CDD" id="cd24011">
    <property type="entry name" value="ASKHA_NBD_BK"/>
    <property type="match status" value="1"/>
</dbReference>
<dbReference type="PROSITE" id="PS01075">
    <property type="entry name" value="ACETATE_KINASE_1"/>
    <property type="match status" value="1"/>
</dbReference>
<dbReference type="RefSeq" id="WP_015923902.1">
    <property type="nucleotide sequence ID" value="NC_011899.1"/>
</dbReference>
<evidence type="ECO:0000256" key="10">
    <source>
        <dbReference type="RuleBase" id="RU003835"/>
    </source>
</evidence>
<evidence type="ECO:0000313" key="11">
    <source>
        <dbReference type="EMBL" id="ACL70933.1"/>
    </source>
</evidence>
<dbReference type="InterPro" id="IPR043129">
    <property type="entry name" value="ATPase_NBD"/>
</dbReference>
<dbReference type="STRING" id="373903.Hore_21870"/>
<dbReference type="HOGENOM" id="CLU_048716_0_0_9"/>
<dbReference type="InterPro" id="IPR000890">
    <property type="entry name" value="Aliphatic_acid_kin_short-chain"/>
</dbReference>
<dbReference type="eggNOG" id="COG3426">
    <property type="taxonomic scope" value="Bacteria"/>
</dbReference>